<dbReference type="EMBL" id="JAHUTI010050687">
    <property type="protein sequence ID" value="MED6248770.1"/>
    <property type="molecule type" value="Genomic_DNA"/>
</dbReference>
<dbReference type="Proteomes" id="UP001345963">
    <property type="component" value="Unassembled WGS sequence"/>
</dbReference>
<comment type="caution">
    <text evidence="1">The sequence shown here is derived from an EMBL/GenBank/DDBJ whole genome shotgun (WGS) entry which is preliminary data.</text>
</comment>
<gene>
    <name evidence="1" type="ORF">ATANTOWER_004720</name>
</gene>
<name>A0ABU7BGS6_9TELE</name>
<evidence type="ECO:0000313" key="2">
    <source>
        <dbReference type="Proteomes" id="UP001345963"/>
    </source>
</evidence>
<accession>A0ABU7BGS6</accession>
<reference evidence="1 2" key="1">
    <citation type="submission" date="2021-07" db="EMBL/GenBank/DDBJ databases">
        <authorList>
            <person name="Palmer J.M."/>
        </authorList>
    </citation>
    <scope>NUCLEOTIDE SEQUENCE [LARGE SCALE GENOMIC DNA]</scope>
    <source>
        <strain evidence="1 2">AT_MEX2019</strain>
        <tissue evidence="1">Muscle</tissue>
    </source>
</reference>
<evidence type="ECO:0000313" key="1">
    <source>
        <dbReference type="EMBL" id="MED6248770.1"/>
    </source>
</evidence>
<keyword evidence="2" id="KW-1185">Reference proteome</keyword>
<organism evidence="1 2">
    <name type="scientific">Ataeniobius toweri</name>
    <dbReference type="NCBI Taxonomy" id="208326"/>
    <lineage>
        <taxon>Eukaryota</taxon>
        <taxon>Metazoa</taxon>
        <taxon>Chordata</taxon>
        <taxon>Craniata</taxon>
        <taxon>Vertebrata</taxon>
        <taxon>Euteleostomi</taxon>
        <taxon>Actinopterygii</taxon>
        <taxon>Neopterygii</taxon>
        <taxon>Teleostei</taxon>
        <taxon>Neoteleostei</taxon>
        <taxon>Acanthomorphata</taxon>
        <taxon>Ovalentaria</taxon>
        <taxon>Atherinomorphae</taxon>
        <taxon>Cyprinodontiformes</taxon>
        <taxon>Goodeidae</taxon>
        <taxon>Ataeniobius</taxon>
    </lineage>
</organism>
<sequence length="127" mass="13778">MCWGYFSLLQAQSGWVDNQLSWLFASGRCRAIRAGFRSESVFGCCHLTFEADRLPSSSAKEISSQHDAATTMLHSGDISQVMICACLSPVMRLGVQAKRFSSGFIGPEKVVSSGLKMPRQAALSILA</sequence>
<protein>
    <submittedName>
        <fullName evidence="1">Uncharacterized protein</fullName>
    </submittedName>
</protein>
<proteinExistence type="predicted"/>